<dbReference type="PRINTS" id="PR00110">
    <property type="entry name" value="ALPHAAMYLASE"/>
</dbReference>
<evidence type="ECO:0000256" key="12">
    <source>
        <dbReference type="RuleBase" id="RU361134"/>
    </source>
</evidence>
<comment type="similarity">
    <text evidence="4 11">Belongs to the glycosyl hydrolase 13 family.</text>
</comment>
<accession>A0A7J7JNB4</accession>
<feature type="region of interest" description="Disordered" evidence="13">
    <location>
        <begin position="435"/>
        <end position="488"/>
    </location>
</feature>
<proteinExistence type="inferred from homology"/>
<evidence type="ECO:0000256" key="14">
    <source>
        <dbReference type="SAM" id="SignalP"/>
    </source>
</evidence>
<dbReference type="CDD" id="cd11317">
    <property type="entry name" value="AmyAc_bac_euk_AmyA"/>
    <property type="match status" value="1"/>
</dbReference>
<feature type="chain" id="PRO_5029595432" description="Alpha-amylase" evidence="14">
    <location>
        <begin position="18"/>
        <end position="518"/>
    </location>
</feature>
<feature type="compositionally biased region" description="Polar residues" evidence="13">
    <location>
        <begin position="436"/>
        <end position="475"/>
    </location>
</feature>
<keyword evidence="7" id="KW-0106">Calcium</keyword>
<evidence type="ECO:0000256" key="6">
    <source>
        <dbReference type="ARBA" id="ARBA00022801"/>
    </source>
</evidence>
<feature type="domain" description="Glycosyl hydrolase family 13 catalytic" evidence="16">
    <location>
        <begin position="34"/>
        <end position="368"/>
    </location>
</feature>
<evidence type="ECO:0000256" key="2">
    <source>
        <dbReference type="ARBA" id="ARBA00001913"/>
    </source>
</evidence>
<evidence type="ECO:0000256" key="13">
    <source>
        <dbReference type="SAM" id="MobiDB-lite"/>
    </source>
</evidence>
<reference evidence="17" key="1">
    <citation type="submission" date="2020-06" db="EMBL/GenBank/DDBJ databases">
        <title>Draft genome of Bugula neritina, a colonial animal packing powerful symbionts and potential medicines.</title>
        <authorList>
            <person name="Rayko M."/>
        </authorList>
    </citation>
    <scope>NUCLEOTIDE SEQUENCE [LARGE SCALE GENOMIC DNA]</scope>
    <source>
        <strain evidence="17">Kwan_BN1</strain>
    </source>
</reference>
<evidence type="ECO:0000256" key="11">
    <source>
        <dbReference type="RuleBase" id="RU003615"/>
    </source>
</evidence>
<evidence type="ECO:0000256" key="5">
    <source>
        <dbReference type="ARBA" id="ARBA00012595"/>
    </source>
</evidence>
<dbReference type="InterPro" id="IPR031319">
    <property type="entry name" value="A-amylase_C"/>
</dbReference>
<organism evidence="17 18">
    <name type="scientific">Bugula neritina</name>
    <name type="common">Brown bryozoan</name>
    <name type="synonym">Sertularia neritina</name>
    <dbReference type="NCBI Taxonomy" id="10212"/>
    <lineage>
        <taxon>Eukaryota</taxon>
        <taxon>Metazoa</taxon>
        <taxon>Spiralia</taxon>
        <taxon>Lophotrochozoa</taxon>
        <taxon>Bryozoa</taxon>
        <taxon>Gymnolaemata</taxon>
        <taxon>Cheilostomatida</taxon>
        <taxon>Flustrina</taxon>
        <taxon>Buguloidea</taxon>
        <taxon>Bugulidae</taxon>
        <taxon>Bugula</taxon>
    </lineage>
</organism>
<dbReference type="EC" id="3.2.1.1" evidence="5 12"/>
<name>A0A7J7JNB4_BUGNE</name>
<dbReference type="AlphaFoldDB" id="A0A7J7JNB4"/>
<keyword evidence="18" id="KW-1185">Reference proteome</keyword>
<feature type="domain" description="Alpha-amylase C-terminal" evidence="15">
    <location>
        <begin position="349"/>
        <end position="432"/>
    </location>
</feature>
<dbReference type="SUPFAM" id="SSF51011">
    <property type="entry name" value="Glycosyl hydrolase domain"/>
    <property type="match status" value="1"/>
</dbReference>
<evidence type="ECO:0000313" key="17">
    <source>
        <dbReference type="EMBL" id="KAF6027595.1"/>
    </source>
</evidence>
<dbReference type="InterPro" id="IPR006047">
    <property type="entry name" value="GH13_cat_dom"/>
</dbReference>
<evidence type="ECO:0000256" key="10">
    <source>
        <dbReference type="ARBA" id="ARBA00023295"/>
    </source>
</evidence>
<dbReference type="Proteomes" id="UP000593567">
    <property type="component" value="Unassembled WGS sequence"/>
</dbReference>
<dbReference type="OrthoDB" id="550577at2759"/>
<evidence type="ECO:0000256" key="4">
    <source>
        <dbReference type="ARBA" id="ARBA00008061"/>
    </source>
</evidence>
<dbReference type="SUPFAM" id="SSF51445">
    <property type="entry name" value="(Trans)glycosidases"/>
    <property type="match status" value="1"/>
</dbReference>
<comment type="catalytic activity">
    <reaction evidence="1 12">
        <text>Endohydrolysis of (1-&gt;4)-alpha-D-glucosidic linkages in polysaccharides containing three or more (1-&gt;4)-alpha-linked D-glucose units.</text>
        <dbReference type="EC" id="3.2.1.1"/>
    </reaction>
</comment>
<feature type="signal peptide" evidence="14">
    <location>
        <begin position="1"/>
        <end position="17"/>
    </location>
</feature>
<comment type="cofactor">
    <cofactor evidence="2">
        <name>Ca(2+)</name>
        <dbReference type="ChEBI" id="CHEBI:29108"/>
    </cofactor>
</comment>
<evidence type="ECO:0000259" key="15">
    <source>
        <dbReference type="SMART" id="SM00632"/>
    </source>
</evidence>
<dbReference type="GO" id="GO:0004556">
    <property type="term" value="F:alpha-amylase activity"/>
    <property type="evidence" value="ECO:0007669"/>
    <property type="project" value="UniProtKB-UniRule"/>
</dbReference>
<dbReference type="GO" id="GO:0005975">
    <property type="term" value="P:carbohydrate metabolic process"/>
    <property type="evidence" value="ECO:0007669"/>
    <property type="project" value="InterPro"/>
</dbReference>
<keyword evidence="8" id="KW-0868">Chloride</keyword>
<evidence type="ECO:0000256" key="1">
    <source>
        <dbReference type="ARBA" id="ARBA00000548"/>
    </source>
</evidence>
<evidence type="ECO:0000256" key="3">
    <source>
        <dbReference type="ARBA" id="ARBA00001923"/>
    </source>
</evidence>
<evidence type="ECO:0000313" key="18">
    <source>
        <dbReference type="Proteomes" id="UP000593567"/>
    </source>
</evidence>
<comment type="caution">
    <text evidence="17">The sequence shown here is derived from an EMBL/GenBank/DDBJ whole genome shotgun (WGS) entry which is preliminary data.</text>
</comment>
<dbReference type="InterPro" id="IPR006046">
    <property type="entry name" value="Alpha_amylase"/>
</dbReference>
<keyword evidence="14" id="KW-0732">Signal</keyword>
<protein>
    <recommendedName>
        <fullName evidence="5 12">Alpha-amylase</fullName>
        <ecNumber evidence="5 12">3.2.1.1</ecNumber>
    </recommendedName>
</protein>
<sequence length="518" mass="56559">MRLSTFSVCLLVISVSGDLLERKTPNCYYGREGQVLVHLFSWKWPDIAREYRPWWERYQPVSYKLDSASGSRDEFIDMVNRCKAAGVQIYIDAVINHMAGIDAGTGLGSGGSYYNTQLRFDGVPYGPDDFNTRCTTGSGNIENYADEGQVRNCRLVGLLDLEGGKNSVRSKIADYFDDMLQIGIDGYRIDAAKHMWPEDINATLSMTGVTEDKVEAFVYQEVIENGNEPVKTSQYTHIGRLVEFQYGYKMGDIFKWQHIKLSSLHNFGSDWSMMPSGDALVSIDNHDNQRGHGAGGNVITHKQPEGYKLAVIFMLSWPYGIPRVMSSYDFDQDWTGPPAQSPADGESCGSSWICEHSRGSASFIAFNREGGELNMNLPTGLPGGTYCDVISGDLLNGVCTGKTVTVFSDSTANIRIGSDSSTPVVAIHIGAKATGSVVQPPSGSPVTRPTTQNTGSVSTTAQNTDSVSTTAPQRQPSTSATPTSSSPISTNRTIVFINRLTRPGEDVFLRGGLLFEIT</sequence>
<comment type="cofactor">
    <cofactor evidence="3">
        <name>chloride</name>
        <dbReference type="ChEBI" id="CHEBI:17996"/>
    </cofactor>
</comment>
<evidence type="ECO:0000256" key="7">
    <source>
        <dbReference type="ARBA" id="ARBA00022837"/>
    </source>
</evidence>
<dbReference type="SMART" id="SM00632">
    <property type="entry name" value="Aamy_C"/>
    <property type="match status" value="1"/>
</dbReference>
<evidence type="ECO:0000256" key="8">
    <source>
        <dbReference type="ARBA" id="ARBA00023214"/>
    </source>
</evidence>
<dbReference type="InterPro" id="IPR017853">
    <property type="entry name" value="GH"/>
</dbReference>
<dbReference type="GO" id="GO:0043169">
    <property type="term" value="F:cation binding"/>
    <property type="evidence" value="ECO:0007669"/>
    <property type="project" value="InterPro"/>
</dbReference>
<dbReference type="SMART" id="SM00642">
    <property type="entry name" value="Aamy"/>
    <property type="match status" value="1"/>
</dbReference>
<dbReference type="PANTHER" id="PTHR43447">
    <property type="entry name" value="ALPHA-AMYLASE"/>
    <property type="match status" value="1"/>
</dbReference>
<dbReference type="Gene3D" id="3.20.20.80">
    <property type="entry name" value="Glycosidases"/>
    <property type="match status" value="1"/>
</dbReference>
<gene>
    <name evidence="17" type="ORF">EB796_014116</name>
</gene>
<dbReference type="Pfam" id="PF02806">
    <property type="entry name" value="Alpha-amylase_C"/>
    <property type="match status" value="1"/>
</dbReference>
<dbReference type="EMBL" id="VXIV02002067">
    <property type="protein sequence ID" value="KAF6027595.1"/>
    <property type="molecule type" value="Genomic_DNA"/>
</dbReference>
<dbReference type="InterPro" id="IPR006048">
    <property type="entry name" value="A-amylase/branching_C"/>
</dbReference>
<feature type="compositionally biased region" description="Low complexity" evidence="13">
    <location>
        <begin position="476"/>
        <end position="488"/>
    </location>
</feature>
<dbReference type="Pfam" id="PF00128">
    <property type="entry name" value="Alpha-amylase"/>
    <property type="match status" value="1"/>
</dbReference>
<keyword evidence="6 12" id="KW-0378">Hydrolase</keyword>
<evidence type="ECO:0000259" key="16">
    <source>
        <dbReference type="SMART" id="SM00642"/>
    </source>
</evidence>
<evidence type="ECO:0000256" key="9">
    <source>
        <dbReference type="ARBA" id="ARBA00023277"/>
    </source>
</evidence>
<keyword evidence="10 12" id="KW-0326">Glycosidase</keyword>
<keyword evidence="9 12" id="KW-0119">Carbohydrate metabolism</keyword>